<dbReference type="GO" id="GO:0008233">
    <property type="term" value="F:peptidase activity"/>
    <property type="evidence" value="ECO:0007669"/>
    <property type="project" value="UniProtKB-KW"/>
</dbReference>
<dbReference type="EMBL" id="JACCCF010000001">
    <property type="protein sequence ID" value="NYE40694.1"/>
    <property type="molecule type" value="Genomic_DNA"/>
</dbReference>
<protein>
    <recommendedName>
        <fullName evidence="4">Prohead serine protease domain-containing protein</fullName>
    </recommendedName>
</protein>
<evidence type="ECO:0000313" key="5">
    <source>
        <dbReference type="EMBL" id="GFM96997.1"/>
    </source>
</evidence>
<dbReference type="Proteomes" id="UP000498980">
    <property type="component" value="Unassembled WGS sequence"/>
</dbReference>
<comment type="caution">
    <text evidence="5">The sequence shown here is derived from an EMBL/GenBank/DDBJ whole genome shotgun (WGS) entry which is preliminary data.</text>
</comment>
<evidence type="ECO:0000256" key="3">
    <source>
        <dbReference type="ARBA" id="ARBA00022801"/>
    </source>
</evidence>
<keyword evidence="2" id="KW-0645">Protease</keyword>
<name>A0A7J0C4I4_9ACTN</name>
<organism evidence="5 7">
    <name type="scientific">Streptomyces fulvorobeus</name>
    <dbReference type="NCBI Taxonomy" id="284028"/>
    <lineage>
        <taxon>Bacteria</taxon>
        <taxon>Bacillati</taxon>
        <taxon>Actinomycetota</taxon>
        <taxon>Actinomycetes</taxon>
        <taxon>Kitasatosporales</taxon>
        <taxon>Streptomycetaceae</taxon>
        <taxon>Streptomyces</taxon>
    </lineage>
</organism>
<evidence type="ECO:0000256" key="1">
    <source>
        <dbReference type="ARBA" id="ARBA00022612"/>
    </source>
</evidence>
<reference evidence="5 7" key="1">
    <citation type="submission" date="2020-05" db="EMBL/GenBank/DDBJ databases">
        <title>Whole genome shotgun sequence of Streptomyces fulvorobeus NBRC 15897.</title>
        <authorList>
            <person name="Komaki H."/>
            <person name="Tamura T."/>
        </authorList>
    </citation>
    <scope>NUCLEOTIDE SEQUENCE [LARGE SCALE GENOMIC DNA]</scope>
    <source>
        <strain evidence="5 7">NBRC 15897</strain>
    </source>
</reference>
<dbReference type="AlphaFoldDB" id="A0A7J0C4I4"/>
<dbReference type="Pfam" id="PF04586">
    <property type="entry name" value="Peptidase_S78"/>
    <property type="match status" value="1"/>
</dbReference>
<keyword evidence="1" id="KW-1188">Viral release from host cell</keyword>
<dbReference type="NCBIfam" id="TIGR01543">
    <property type="entry name" value="proheadase_HK97"/>
    <property type="match status" value="1"/>
</dbReference>
<proteinExistence type="predicted"/>
<gene>
    <name evidence="6" type="ORF">HEB29_001705</name>
    <name evidence="5" type="ORF">Sfulv_18080</name>
</gene>
<evidence type="ECO:0000259" key="4">
    <source>
        <dbReference type="Pfam" id="PF04586"/>
    </source>
</evidence>
<dbReference type="InterPro" id="IPR054613">
    <property type="entry name" value="Peptidase_S78_dom"/>
</dbReference>
<dbReference type="GO" id="GO:0006508">
    <property type="term" value="P:proteolysis"/>
    <property type="evidence" value="ECO:0007669"/>
    <property type="project" value="UniProtKB-KW"/>
</dbReference>
<evidence type="ECO:0000313" key="6">
    <source>
        <dbReference type="EMBL" id="NYE40694.1"/>
    </source>
</evidence>
<keyword evidence="3" id="KW-0378">Hydrolase</keyword>
<evidence type="ECO:0000256" key="2">
    <source>
        <dbReference type="ARBA" id="ARBA00022670"/>
    </source>
</evidence>
<dbReference type="InterPro" id="IPR006433">
    <property type="entry name" value="Prohead_protease"/>
</dbReference>
<accession>A0A7J0C4I4</accession>
<dbReference type="RefSeq" id="WP_173313128.1">
    <property type="nucleotide sequence ID" value="NZ_BAAAUE010000007.1"/>
</dbReference>
<feature type="domain" description="Prohead serine protease" evidence="4">
    <location>
        <begin position="18"/>
        <end position="171"/>
    </location>
</feature>
<evidence type="ECO:0000313" key="7">
    <source>
        <dbReference type="Proteomes" id="UP000498980"/>
    </source>
</evidence>
<keyword evidence="7" id="KW-1185">Reference proteome</keyword>
<reference evidence="6 8" key="2">
    <citation type="submission" date="2020-07" db="EMBL/GenBank/DDBJ databases">
        <title>Sequencing the genomes of 1000 actinobacteria strains.</title>
        <authorList>
            <person name="Klenk H.-P."/>
        </authorList>
    </citation>
    <scope>NUCLEOTIDE SEQUENCE [LARGE SCALE GENOMIC DNA]</scope>
    <source>
        <strain evidence="6 8">DSM 41455</strain>
    </source>
</reference>
<sequence length="246" mass="26760">MRTREVRAFPLQNLRITRADEKLGRLEFHGRSIVYDSLSEDMGGWRERIMPGAATRTLGMAPDVRFLINHDPNLLLGRTASGTADLSEEPDEGVDVDARMADVSYARDLAVSLERGDIDQMSFGFWVTADGWAGNTHEVFGIDLDGGDVSVVTYPAFAATSAELRSAAARHTGREAAPEPEAVTRALAEVRAGKVLSATNRQLVADAHDALGALLEAADRSAPGPQAYPHERARHRLRELEMLASL</sequence>
<evidence type="ECO:0000313" key="8">
    <source>
        <dbReference type="Proteomes" id="UP000530403"/>
    </source>
</evidence>
<dbReference type="Proteomes" id="UP000530403">
    <property type="component" value="Unassembled WGS sequence"/>
</dbReference>
<dbReference type="EMBL" id="BLWC01000001">
    <property type="protein sequence ID" value="GFM96997.1"/>
    <property type="molecule type" value="Genomic_DNA"/>
</dbReference>